<evidence type="ECO:0000256" key="3">
    <source>
        <dbReference type="ARBA" id="ARBA00022741"/>
    </source>
</evidence>
<dbReference type="Gene3D" id="3.30.70.1230">
    <property type="entry name" value="Nucleotide cyclase"/>
    <property type="match status" value="1"/>
</dbReference>
<dbReference type="Pfam" id="PF07701">
    <property type="entry name" value="HNOBA"/>
    <property type="match status" value="1"/>
</dbReference>
<dbReference type="SMART" id="SM00065">
    <property type="entry name" value="GAF"/>
    <property type="match status" value="1"/>
</dbReference>
<feature type="coiled-coil region" evidence="7">
    <location>
        <begin position="1478"/>
        <end position="1512"/>
    </location>
</feature>
<dbReference type="Proteomes" id="UP000283522">
    <property type="component" value="Unassembled WGS sequence"/>
</dbReference>
<evidence type="ECO:0000256" key="2">
    <source>
        <dbReference type="ARBA" id="ARBA00012202"/>
    </source>
</evidence>
<dbReference type="GO" id="GO:0004016">
    <property type="term" value="F:adenylate cyclase activity"/>
    <property type="evidence" value="ECO:0007669"/>
    <property type="project" value="UniProtKB-ARBA"/>
</dbReference>
<dbReference type="Pfam" id="PF13191">
    <property type="entry name" value="AAA_16"/>
    <property type="match status" value="1"/>
</dbReference>
<dbReference type="CDD" id="cd14014">
    <property type="entry name" value="STKc_PknB_like"/>
    <property type="match status" value="1"/>
</dbReference>
<keyword evidence="11" id="KW-1185">Reference proteome</keyword>
<keyword evidence="4 6" id="KW-0456">Lyase</keyword>
<dbReference type="Pfam" id="PF01590">
    <property type="entry name" value="GAF"/>
    <property type="match status" value="1"/>
</dbReference>
<dbReference type="GO" id="GO:0016020">
    <property type="term" value="C:membrane"/>
    <property type="evidence" value="ECO:0007669"/>
    <property type="project" value="UniProtKB-SubCell"/>
</dbReference>
<dbReference type="SUPFAM" id="SSF56112">
    <property type="entry name" value="Protein kinase-like (PK-like)"/>
    <property type="match status" value="1"/>
</dbReference>
<dbReference type="EMBL" id="QXML01000001">
    <property type="protein sequence ID" value="RIW18261.1"/>
    <property type="molecule type" value="Genomic_DNA"/>
</dbReference>
<dbReference type="PROSITE" id="PS50011">
    <property type="entry name" value="PROTEIN_KINASE_DOM"/>
    <property type="match status" value="1"/>
</dbReference>
<dbReference type="InterPro" id="IPR027417">
    <property type="entry name" value="P-loop_NTPase"/>
</dbReference>
<dbReference type="PANTHER" id="PTHR43642">
    <property type="entry name" value="HYBRID SIGNAL TRANSDUCTION HISTIDINE KINASE G"/>
    <property type="match status" value="1"/>
</dbReference>
<protein>
    <recommendedName>
        <fullName evidence="2">guanylate cyclase</fullName>
        <ecNumber evidence="2">4.6.1.2</ecNumber>
    </recommendedName>
</protein>
<evidence type="ECO:0000256" key="6">
    <source>
        <dbReference type="RuleBase" id="RU000405"/>
    </source>
</evidence>
<feature type="domain" description="Guanylate cyclase" evidence="9">
    <location>
        <begin position="1537"/>
        <end position="1668"/>
    </location>
</feature>
<feature type="domain" description="Protein kinase" evidence="8">
    <location>
        <begin position="7"/>
        <end position="272"/>
    </location>
</feature>
<dbReference type="Gene3D" id="1.10.510.10">
    <property type="entry name" value="Transferase(Phosphotransferase) domain 1"/>
    <property type="match status" value="1"/>
</dbReference>
<evidence type="ECO:0000313" key="10">
    <source>
        <dbReference type="EMBL" id="RIW18261.1"/>
    </source>
</evidence>
<dbReference type="PROSITE" id="PS00452">
    <property type="entry name" value="GUANYLATE_CYCLASE_1"/>
    <property type="match status" value="1"/>
</dbReference>
<dbReference type="PROSITE" id="PS50125">
    <property type="entry name" value="GUANYLATE_CYCLASE_2"/>
    <property type="match status" value="1"/>
</dbReference>
<comment type="caution">
    <text evidence="10">The sequence shown here is derived from an EMBL/GenBank/DDBJ whole genome shotgun (WGS) entry which is preliminary data.</text>
</comment>
<gene>
    <name evidence="10" type="ORF">D0X99_00760</name>
</gene>
<keyword evidence="5" id="KW-0141">cGMP biosynthesis</keyword>
<dbReference type="SUPFAM" id="SSF52540">
    <property type="entry name" value="P-loop containing nucleoside triphosphate hydrolases"/>
    <property type="match status" value="1"/>
</dbReference>
<dbReference type="GO" id="GO:0004672">
    <property type="term" value="F:protein kinase activity"/>
    <property type="evidence" value="ECO:0007669"/>
    <property type="project" value="InterPro"/>
</dbReference>
<dbReference type="OrthoDB" id="9806704at2"/>
<comment type="subcellular location">
    <subcellularLocation>
        <location evidence="1">Membrane</location>
        <topology evidence="1">Single-pass membrane protein</topology>
    </subcellularLocation>
</comment>
<evidence type="ECO:0000259" key="8">
    <source>
        <dbReference type="PROSITE" id="PS50011"/>
    </source>
</evidence>
<dbReference type="GO" id="GO:0005524">
    <property type="term" value="F:ATP binding"/>
    <property type="evidence" value="ECO:0007669"/>
    <property type="project" value="InterPro"/>
</dbReference>
<dbReference type="InterPro" id="IPR029016">
    <property type="entry name" value="GAF-like_dom_sf"/>
</dbReference>
<dbReference type="InterPro" id="IPR041664">
    <property type="entry name" value="AAA_16"/>
</dbReference>
<accession>A0A418PVW3</accession>
<dbReference type="InterPro" id="IPR011009">
    <property type="entry name" value="Kinase-like_dom_sf"/>
</dbReference>
<dbReference type="SMART" id="SM00220">
    <property type="entry name" value="S_TKc"/>
    <property type="match status" value="1"/>
</dbReference>
<keyword evidence="3" id="KW-0547">Nucleotide-binding</keyword>
<evidence type="ECO:0000256" key="5">
    <source>
        <dbReference type="ARBA" id="ARBA00023293"/>
    </source>
</evidence>
<comment type="similarity">
    <text evidence="6">Belongs to the adenylyl cyclase class-4/guanylyl cyclase family.</text>
</comment>
<name>A0A418PVW3_9BACT</name>
<evidence type="ECO:0000313" key="11">
    <source>
        <dbReference type="Proteomes" id="UP000283522"/>
    </source>
</evidence>
<dbReference type="SMART" id="SM00044">
    <property type="entry name" value="CYCc"/>
    <property type="match status" value="1"/>
</dbReference>
<dbReference type="InterPro" id="IPR011645">
    <property type="entry name" value="HNOB_dom_associated"/>
</dbReference>
<keyword evidence="7" id="KW-0175">Coiled coil</keyword>
<dbReference type="Gene3D" id="3.40.50.300">
    <property type="entry name" value="P-loop containing nucleotide triphosphate hydrolases"/>
    <property type="match status" value="1"/>
</dbReference>
<organism evidence="10 11">
    <name type="scientific">Algoriphagus lacus</name>
    <dbReference type="NCBI Taxonomy" id="2056311"/>
    <lineage>
        <taxon>Bacteria</taxon>
        <taxon>Pseudomonadati</taxon>
        <taxon>Bacteroidota</taxon>
        <taxon>Cytophagia</taxon>
        <taxon>Cytophagales</taxon>
        <taxon>Cyclobacteriaceae</taxon>
        <taxon>Algoriphagus</taxon>
    </lineage>
</organism>
<dbReference type="InterPro" id="IPR001054">
    <property type="entry name" value="A/G_cyclase"/>
</dbReference>
<dbReference type="CDD" id="cd07302">
    <property type="entry name" value="CHD"/>
    <property type="match status" value="1"/>
</dbReference>
<reference evidence="10 11" key="1">
    <citation type="submission" date="2018-09" db="EMBL/GenBank/DDBJ databases">
        <authorList>
            <person name="Wang X."/>
            <person name="Du Z."/>
        </authorList>
    </citation>
    <scope>NUCLEOTIDE SEQUENCE [LARGE SCALE GENOMIC DNA]</scope>
    <source>
        <strain evidence="10 11">N3</strain>
    </source>
</reference>
<sequence length="1714" mass="194468">MKAFPGFTINECLSDNGRMIISRGIRTHDGLPVILKLVPVEFQELSSFRKFEREFDISSKIQIPGLVKMLEMVDSRHGLALVMEDFQGVVLSEGIKKKRPSINTNLSLCIEIATIIGVLHQRKIIHKNINSSTFLIGEETSEIKLLDLSVSMLLSQERTELFDHKEIVGDLHFISPEQTGRINRLLDYRTDFYSMGVLFYWMFTGKYPFETADPIELIHAHIAKLPDHPSLIDNRIPKMIGNIIMKLLEKSSDQRYHSASGLIADLENCLFLLNEKGGISDFELGLHDQSDIFSIPQKLYGREKELEEIRSEFRNTCIGGSSFVLISGYSGIGKSALVHEIAQDIISAGGFFAEGKFDQFQRNIPYSAGISAFRGLIKRILAEPDKKVEEWKEKILSALGPNVQLLIEIIPELELIVGKQAQVIALPPQEAKNRATLAFVSFIQLFAKPEHPLVIFLDDIHWADLPTLDLIYNMLTDQETSHFLLIGTFRGNQVDITHPLQNLVKKLKPDFSHLKEITLSQLESQDLIQLLVDTFHLPAAKCASLAQLLLKKTGGNPFFTSEFLKSLYDEKLIHFNYEKKEWKWEINEIMKHDITDNVIDLMIGKIKKLDANAQRLCVLASCIGNIFDLQVLSAIYGKSWGDTSRDFLSVLEEDLVLSINGSWMNQEESLDNEIPKFKFLHDRVQQAAYALVDEPDKKAVHLQIGRMMLHNLSEEKISENLFDLVYNLNNGASLVEDYSEKLKIAELNLLAGRKAKASASYGPANGFYSSGLLILPEEAWKKNYDLTLSVYNEGGETAYLSGDFESMGRITDSIFTNAQNISDLVKAYIIKIKAYVSLTKNEEAFDIGIECLKKLGVKFPSKPNPLHIIINLLATKYLLRNHSADSLRSLPNMTQEKEAAIMEVLSEIAQPSYFAKKNYFPLIVFKQINLSIKYGNHQHTAFAYATYGIVMCGSTFEFDEGLKFGELAVSLNDKFQTQGLLAKTHFINGNFIRNWKYPYHNNLPEILLSYHKGIENGDFLFASYAAFNYCVIKFFMDVPLTQLKSEMDGYASSLTKIKQDLGLRWLNTFRQTVYILQNNKTETNLLGPYYDEDTDRLQQEESFDYTGLCVFAINKMLLNFLFGNYDEVIAHGDKGFKIIDNVLAWPHIPFMQSLYAIAKLKSAEKHSGIKKQMLILKAKKYLGKIEKAARSSPENYNTKMYLVSAELQQIKGNKEKAAALFDLAIKTGKDSKLMLEEAVANESAGKFHLPQDRAVGMKYLMEARRLYLKWGAIAKVDHLDNMYALIPKTEYVDAFSKTPITKYQESQNSNKLDLTSLVKASLAISGEILFEQLIKKLMGVVIENAGAQNGYLIIPKGTSWVIEGMGSLKEEFEYQTLQVPLEKNKFLPESVINYVIRTKENLVIDDIQHDLRFANDQILEEQKTSSVLCLPILNQGKISAVIYLDNTLYSGVFSVERVEFLKLLSGQIAVSLENSIFYQDLEQKVKDRTEELEKQKNELEQEKIKSDRLLLNILPKETADELKSTGSTLPKYHRNISVIFTDFVNFTTISEKFDAVDLVNEINHYYSKFDEIISLHQVEKIKTIGDSYMCAAGIPVERNTHAIDAVRTALDFNEFVGQEKVKRQKEGKPYFDIRIGIHSGPVVSGVVGTKKFVYDIWGNTVNLASRMESSSEAGKVNISEVTYNEVKDFFKCEYRGKIEAKNTGMLDMYYVEKN</sequence>
<evidence type="ECO:0000256" key="4">
    <source>
        <dbReference type="ARBA" id="ARBA00023239"/>
    </source>
</evidence>
<dbReference type="SUPFAM" id="SSF55073">
    <property type="entry name" value="Nucleotide cyclase"/>
    <property type="match status" value="1"/>
</dbReference>
<dbReference type="InterPro" id="IPR003018">
    <property type="entry name" value="GAF"/>
</dbReference>
<evidence type="ECO:0000259" key="9">
    <source>
        <dbReference type="PROSITE" id="PS50125"/>
    </source>
</evidence>
<dbReference type="GO" id="GO:0004383">
    <property type="term" value="F:guanylate cyclase activity"/>
    <property type="evidence" value="ECO:0007669"/>
    <property type="project" value="UniProtKB-EC"/>
</dbReference>
<evidence type="ECO:0000256" key="7">
    <source>
        <dbReference type="SAM" id="Coils"/>
    </source>
</evidence>
<dbReference type="Pfam" id="PF00211">
    <property type="entry name" value="Guanylate_cyc"/>
    <property type="match status" value="1"/>
</dbReference>
<evidence type="ECO:0000256" key="1">
    <source>
        <dbReference type="ARBA" id="ARBA00004167"/>
    </source>
</evidence>
<dbReference type="SUPFAM" id="SSF55781">
    <property type="entry name" value="GAF domain-like"/>
    <property type="match status" value="1"/>
</dbReference>
<dbReference type="InterPro" id="IPR018297">
    <property type="entry name" value="A/G_cyclase_CS"/>
</dbReference>
<dbReference type="PANTHER" id="PTHR43642:SF1">
    <property type="entry name" value="HYBRID SIGNAL TRANSDUCTION HISTIDINE KINASE G"/>
    <property type="match status" value="1"/>
</dbReference>
<dbReference type="InterPro" id="IPR029787">
    <property type="entry name" value="Nucleotide_cyclase"/>
</dbReference>
<dbReference type="RefSeq" id="WP_119475740.1">
    <property type="nucleotide sequence ID" value="NZ_QXML01000001.1"/>
</dbReference>
<dbReference type="EC" id="4.6.1.2" evidence="2"/>
<dbReference type="Gene3D" id="3.30.450.40">
    <property type="match status" value="1"/>
</dbReference>
<proteinExistence type="inferred from homology"/>
<dbReference type="Pfam" id="PF00069">
    <property type="entry name" value="Pkinase"/>
    <property type="match status" value="1"/>
</dbReference>
<dbReference type="InterPro" id="IPR000719">
    <property type="entry name" value="Prot_kinase_dom"/>
</dbReference>
<dbReference type="InterPro" id="IPR053159">
    <property type="entry name" value="Hybrid_Histidine_Kinase"/>
</dbReference>
<dbReference type="GO" id="GO:0035556">
    <property type="term" value="P:intracellular signal transduction"/>
    <property type="evidence" value="ECO:0007669"/>
    <property type="project" value="InterPro"/>
</dbReference>